<dbReference type="GO" id="GO:0006298">
    <property type="term" value="P:mismatch repair"/>
    <property type="evidence" value="ECO:0007669"/>
    <property type="project" value="TreeGrafter"/>
</dbReference>
<dbReference type="InterPro" id="IPR023160">
    <property type="entry name" value="RNase_HII_hlx-loop-hlx_cap_dom"/>
</dbReference>
<dbReference type="InterPro" id="IPR001352">
    <property type="entry name" value="RNase_HII/HIII"/>
</dbReference>
<keyword evidence="7" id="KW-0963">Cytoplasm</keyword>
<evidence type="ECO:0000256" key="8">
    <source>
        <dbReference type="ARBA" id="ARBA00022722"/>
    </source>
</evidence>
<evidence type="ECO:0000259" key="14">
    <source>
        <dbReference type="PROSITE" id="PS51975"/>
    </source>
</evidence>
<dbReference type="InterPro" id="IPR004649">
    <property type="entry name" value="RNase_H2_suA"/>
</dbReference>
<comment type="similarity">
    <text evidence="6">Belongs to the RNase HII family. RnhC subfamily.</text>
</comment>
<evidence type="ECO:0000256" key="11">
    <source>
        <dbReference type="ARBA" id="ARBA00022801"/>
    </source>
</evidence>
<comment type="catalytic activity">
    <reaction evidence="1 13">
        <text>Endonucleolytic cleavage to 5'-phosphomonoester.</text>
        <dbReference type="EC" id="3.1.26.4"/>
    </reaction>
</comment>
<dbReference type="AlphaFoldDB" id="A0A7V4FG99"/>
<dbReference type="SUPFAM" id="SSF53098">
    <property type="entry name" value="Ribonuclease H-like"/>
    <property type="match status" value="1"/>
</dbReference>
<dbReference type="GO" id="GO:0005737">
    <property type="term" value="C:cytoplasm"/>
    <property type="evidence" value="ECO:0007669"/>
    <property type="project" value="UniProtKB-SubCell"/>
</dbReference>
<organism evidence="15">
    <name type="scientific">candidate division WOR-3 bacterium</name>
    <dbReference type="NCBI Taxonomy" id="2052148"/>
    <lineage>
        <taxon>Bacteria</taxon>
        <taxon>Bacteria division WOR-3</taxon>
    </lineage>
</organism>
<evidence type="ECO:0000256" key="4">
    <source>
        <dbReference type="ARBA" id="ARBA00004065"/>
    </source>
</evidence>
<dbReference type="Gene3D" id="1.10.10.460">
    <property type="entry name" value="Ribonuclease hii. Domain 2"/>
    <property type="match status" value="1"/>
</dbReference>
<dbReference type="CDD" id="cd07180">
    <property type="entry name" value="RNase_HII_archaea_like"/>
    <property type="match status" value="1"/>
</dbReference>
<comment type="subcellular location">
    <subcellularLocation>
        <location evidence="5">Cytoplasm</location>
    </subcellularLocation>
</comment>
<dbReference type="EMBL" id="DTBX01000073">
    <property type="protein sequence ID" value="HGQ55208.1"/>
    <property type="molecule type" value="Genomic_DNA"/>
</dbReference>
<dbReference type="GO" id="GO:0046872">
    <property type="term" value="F:metal ion binding"/>
    <property type="evidence" value="ECO:0007669"/>
    <property type="project" value="UniProtKB-KW"/>
</dbReference>
<evidence type="ECO:0000256" key="6">
    <source>
        <dbReference type="ARBA" id="ARBA00008378"/>
    </source>
</evidence>
<keyword evidence="11 13" id="KW-0378">Hydrolase</keyword>
<comment type="caution">
    <text evidence="12">Lacks conserved residue(s) required for the propagation of feature annotation.</text>
</comment>
<evidence type="ECO:0000256" key="12">
    <source>
        <dbReference type="PROSITE-ProRule" id="PRU01319"/>
    </source>
</evidence>
<comment type="function">
    <text evidence="4 13">Endonuclease that specifically degrades the RNA of RNA-DNA hybrids.</text>
</comment>
<dbReference type="GO" id="GO:0032299">
    <property type="term" value="C:ribonuclease H2 complex"/>
    <property type="evidence" value="ECO:0007669"/>
    <property type="project" value="TreeGrafter"/>
</dbReference>
<dbReference type="InterPro" id="IPR024567">
    <property type="entry name" value="RNase_HII/HIII_dom"/>
</dbReference>
<dbReference type="PANTHER" id="PTHR10954">
    <property type="entry name" value="RIBONUCLEASE H2 SUBUNIT A"/>
    <property type="match status" value="1"/>
</dbReference>
<evidence type="ECO:0000313" key="15">
    <source>
        <dbReference type="EMBL" id="HGQ55208.1"/>
    </source>
</evidence>
<dbReference type="InterPro" id="IPR036397">
    <property type="entry name" value="RNaseH_sf"/>
</dbReference>
<feature type="domain" description="RNase H type-2" evidence="14">
    <location>
        <begin position="1"/>
        <end position="185"/>
    </location>
</feature>
<evidence type="ECO:0000256" key="10">
    <source>
        <dbReference type="ARBA" id="ARBA00022759"/>
    </source>
</evidence>
<evidence type="ECO:0000256" key="2">
    <source>
        <dbReference type="ARBA" id="ARBA00001936"/>
    </source>
</evidence>
<evidence type="ECO:0000256" key="13">
    <source>
        <dbReference type="RuleBase" id="RU003515"/>
    </source>
</evidence>
<comment type="caution">
    <text evidence="15">The sequence shown here is derived from an EMBL/GenBank/DDBJ whole genome shotgun (WGS) entry which is preliminary data.</text>
</comment>
<dbReference type="PROSITE" id="PS51975">
    <property type="entry name" value="RNASE_H_2"/>
    <property type="match status" value="1"/>
</dbReference>
<evidence type="ECO:0000256" key="9">
    <source>
        <dbReference type="ARBA" id="ARBA00022723"/>
    </source>
</evidence>
<dbReference type="EC" id="3.1.26.4" evidence="13"/>
<reference evidence="15" key="1">
    <citation type="journal article" date="2020" name="mSystems">
        <title>Genome- and Community-Level Interaction Insights into Carbon Utilization and Element Cycling Functions of Hydrothermarchaeota in Hydrothermal Sediment.</title>
        <authorList>
            <person name="Zhou Z."/>
            <person name="Liu Y."/>
            <person name="Xu W."/>
            <person name="Pan J."/>
            <person name="Luo Z.H."/>
            <person name="Li M."/>
        </authorList>
    </citation>
    <scope>NUCLEOTIDE SEQUENCE [LARGE SCALE GENOMIC DNA]</scope>
    <source>
        <strain evidence="15">SpSt-655</strain>
    </source>
</reference>
<comment type="cofactor">
    <cofactor evidence="3">
        <name>Mg(2+)</name>
        <dbReference type="ChEBI" id="CHEBI:18420"/>
    </cofactor>
</comment>
<keyword evidence="10 13" id="KW-0255">Endonuclease</keyword>
<evidence type="ECO:0000256" key="5">
    <source>
        <dbReference type="ARBA" id="ARBA00004496"/>
    </source>
</evidence>
<dbReference type="GO" id="GO:0003723">
    <property type="term" value="F:RNA binding"/>
    <property type="evidence" value="ECO:0007669"/>
    <property type="project" value="UniProtKB-UniRule"/>
</dbReference>
<keyword evidence="8 13" id="KW-0540">Nuclease</keyword>
<comment type="cofactor">
    <cofactor evidence="2">
        <name>Mn(2+)</name>
        <dbReference type="ChEBI" id="CHEBI:29035"/>
    </cofactor>
</comment>
<protein>
    <recommendedName>
        <fullName evidence="13">Ribonuclease</fullName>
        <ecNumber evidence="13">3.1.26.4</ecNumber>
    </recommendedName>
</protein>
<evidence type="ECO:0000256" key="1">
    <source>
        <dbReference type="ARBA" id="ARBA00000077"/>
    </source>
</evidence>
<name>A0A7V4FG99_UNCW3</name>
<dbReference type="GO" id="GO:0004523">
    <property type="term" value="F:RNA-DNA hybrid ribonuclease activity"/>
    <property type="evidence" value="ECO:0007669"/>
    <property type="project" value="UniProtKB-UniRule"/>
</dbReference>
<evidence type="ECO:0000256" key="3">
    <source>
        <dbReference type="ARBA" id="ARBA00001946"/>
    </source>
</evidence>
<dbReference type="GO" id="GO:0043137">
    <property type="term" value="P:DNA replication, removal of RNA primer"/>
    <property type="evidence" value="ECO:0007669"/>
    <property type="project" value="TreeGrafter"/>
</dbReference>
<dbReference type="Pfam" id="PF01351">
    <property type="entry name" value="RNase_HII"/>
    <property type="match status" value="1"/>
</dbReference>
<sequence>MVICGILVEEKDIVKLKEIGVKDSKQLKPDKRERLAKKIKDIAERIVIKRISPKVIDRYNLNFLELKNMAKIIEKLNPDIIYFDCPVNQRGIKKYCEELKNLLNKKNITPKIIGENKADKKYEVVSAASIIAKVERDRIIRNFKKKYGDFGSGYPSDKKTMEFLRKCYNYCLPIIRTKWRIKLIT</sequence>
<dbReference type="PANTHER" id="PTHR10954:SF23">
    <property type="entry name" value="RIBONUCLEASE"/>
    <property type="match status" value="1"/>
</dbReference>
<dbReference type="InterPro" id="IPR012337">
    <property type="entry name" value="RNaseH-like_sf"/>
</dbReference>
<accession>A0A7V4FG99</accession>
<evidence type="ECO:0000256" key="7">
    <source>
        <dbReference type="ARBA" id="ARBA00022490"/>
    </source>
</evidence>
<dbReference type="Gene3D" id="3.30.420.10">
    <property type="entry name" value="Ribonuclease H-like superfamily/Ribonuclease H"/>
    <property type="match status" value="1"/>
</dbReference>
<dbReference type="NCBIfam" id="TIGR00729">
    <property type="entry name" value="ribonuclease HII"/>
    <property type="match status" value="1"/>
</dbReference>
<keyword evidence="9" id="KW-0479">Metal-binding</keyword>
<proteinExistence type="inferred from homology"/>
<gene>
    <name evidence="15" type="primary">rnhB</name>
    <name evidence="15" type="ORF">ENU28_01930</name>
</gene>